<dbReference type="InterPro" id="IPR011008">
    <property type="entry name" value="Dimeric_a/b-barrel"/>
</dbReference>
<accession>A0ABV4UD16</accession>
<evidence type="ECO:0000313" key="2">
    <source>
        <dbReference type="EMBL" id="MFA9949536.1"/>
    </source>
</evidence>
<evidence type="ECO:0000313" key="3">
    <source>
        <dbReference type="Proteomes" id="UP001574673"/>
    </source>
</evidence>
<dbReference type="EMBL" id="JBEUWX010000002">
    <property type="protein sequence ID" value="MFA9949536.1"/>
    <property type="molecule type" value="Genomic_DNA"/>
</dbReference>
<dbReference type="GO" id="GO:0004497">
    <property type="term" value="F:monooxygenase activity"/>
    <property type="evidence" value="ECO:0007669"/>
    <property type="project" value="UniProtKB-KW"/>
</dbReference>
<protein>
    <submittedName>
        <fullName evidence="2">Antibiotic biosynthesis monooxygenase family protein</fullName>
    </submittedName>
</protein>
<dbReference type="Gene3D" id="3.30.70.100">
    <property type="match status" value="1"/>
</dbReference>
<keyword evidence="3" id="KW-1185">Reference proteome</keyword>
<keyword evidence="2" id="KW-0503">Monooxygenase</keyword>
<reference evidence="3" key="1">
    <citation type="submission" date="2024-06" db="EMBL/GenBank/DDBJ databases">
        <title>Radixoralia hellwigii gen. nov., sp nov., isolated from a root canal in the human oral cavity.</title>
        <authorList>
            <person name="Bartsch S."/>
            <person name="Wittmer A."/>
            <person name="Schulz A.-K."/>
            <person name="Neumann-Schaal M."/>
            <person name="Wolf J."/>
            <person name="Gronow S."/>
            <person name="Tennert C."/>
            <person name="Haecker G."/>
            <person name="Cieplik F."/>
            <person name="Al-Ahmad A."/>
        </authorList>
    </citation>
    <scope>NUCLEOTIDE SEQUENCE [LARGE SCALE GENOMIC DNA]</scope>
    <source>
        <strain evidence="3">Wk13</strain>
    </source>
</reference>
<dbReference type="SUPFAM" id="SSF54909">
    <property type="entry name" value="Dimeric alpha+beta barrel"/>
    <property type="match status" value="1"/>
</dbReference>
<dbReference type="Pfam" id="PF03992">
    <property type="entry name" value="ABM"/>
    <property type="match status" value="1"/>
</dbReference>
<feature type="domain" description="ABM" evidence="1">
    <location>
        <begin position="6"/>
        <end position="97"/>
    </location>
</feature>
<evidence type="ECO:0000259" key="1">
    <source>
        <dbReference type="PROSITE" id="PS51725"/>
    </source>
</evidence>
<organism evidence="2 3">
    <name type="scientific">Dentiradicibacter hellwigii</name>
    <dbReference type="NCBI Taxonomy" id="3149053"/>
    <lineage>
        <taxon>Bacteria</taxon>
        <taxon>Pseudomonadati</taxon>
        <taxon>Pseudomonadota</taxon>
        <taxon>Betaproteobacteria</taxon>
        <taxon>Rhodocyclales</taxon>
        <taxon>Rhodocyclaceae</taxon>
        <taxon>Dentiradicibacter</taxon>
    </lineage>
</organism>
<gene>
    <name evidence="2" type="ORF">ABCS64_04200</name>
</gene>
<comment type="caution">
    <text evidence="2">The sequence shown here is derived from an EMBL/GenBank/DDBJ whole genome shotgun (WGS) entry which is preliminary data.</text>
</comment>
<dbReference type="InterPro" id="IPR007138">
    <property type="entry name" value="ABM_dom"/>
</dbReference>
<proteinExistence type="predicted"/>
<dbReference type="Proteomes" id="UP001574673">
    <property type="component" value="Unassembled WGS sequence"/>
</dbReference>
<name>A0ABV4UD16_9RHOO</name>
<keyword evidence="2" id="KW-0560">Oxidoreductase</keyword>
<sequence>MTQTTVFEVCLLSIKPGMEAEFEAGVRQAAPLFRRAKGCLSMELRRFVENPCMYHLLVQWNSLEAHTVDFRASEDFQKWRSCVSHCFAAPPEVIHTVETLQGF</sequence>
<dbReference type="PROSITE" id="PS51725">
    <property type="entry name" value="ABM"/>
    <property type="match status" value="1"/>
</dbReference>